<evidence type="ECO:0000313" key="1">
    <source>
        <dbReference type="Proteomes" id="UP000887565"/>
    </source>
</evidence>
<organism evidence="1 2">
    <name type="scientific">Romanomermis culicivorax</name>
    <name type="common">Nematode worm</name>
    <dbReference type="NCBI Taxonomy" id="13658"/>
    <lineage>
        <taxon>Eukaryota</taxon>
        <taxon>Metazoa</taxon>
        <taxon>Ecdysozoa</taxon>
        <taxon>Nematoda</taxon>
        <taxon>Enoplea</taxon>
        <taxon>Dorylaimia</taxon>
        <taxon>Mermithida</taxon>
        <taxon>Mermithoidea</taxon>
        <taxon>Mermithidae</taxon>
        <taxon>Romanomermis</taxon>
    </lineage>
</organism>
<sequence length="48" mass="5971">MEKIVIFEQETTENFNFWIKDCHFLSKKMSKVQIFRCKIVNFERKKVE</sequence>
<dbReference type="AlphaFoldDB" id="A0A915JWJ2"/>
<name>A0A915JWJ2_ROMCU</name>
<keyword evidence="1" id="KW-1185">Reference proteome</keyword>
<evidence type="ECO:0000313" key="2">
    <source>
        <dbReference type="WBParaSite" id="nRc.2.0.1.t30795-RA"/>
    </source>
</evidence>
<dbReference type="WBParaSite" id="nRc.2.0.1.t30795-RA">
    <property type="protein sequence ID" value="nRc.2.0.1.t30795-RA"/>
    <property type="gene ID" value="nRc.2.0.1.g30795"/>
</dbReference>
<accession>A0A915JWJ2</accession>
<reference evidence="2" key="1">
    <citation type="submission" date="2022-11" db="UniProtKB">
        <authorList>
            <consortium name="WormBaseParasite"/>
        </authorList>
    </citation>
    <scope>IDENTIFICATION</scope>
</reference>
<protein>
    <submittedName>
        <fullName evidence="2">Uncharacterized protein</fullName>
    </submittedName>
</protein>
<dbReference type="Proteomes" id="UP000887565">
    <property type="component" value="Unplaced"/>
</dbReference>
<proteinExistence type="predicted"/>